<protein>
    <submittedName>
        <fullName evidence="2">Uncharacterized protein</fullName>
    </submittedName>
</protein>
<evidence type="ECO:0000256" key="1">
    <source>
        <dbReference type="SAM" id="Phobius"/>
    </source>
</evidence>
<keyword evidence="1" id="KW-1133">Transmembrane helix</keyword>
<dbReference type="OrthoDB" id="2721108at2"/>
<keyword evidence="3" id="KW-1185">Reference proteome</keyword>
<feature type="transmembrane region" description="Helical" evidence="1">
    <location>
        <begin position="7"/>
        <end position="26"/>
    </location>
</feature>
<name>A0A024PAN1_9BACI</name>
<gene>
    <name evidence="2" type="ORF">BN983_03838</name>
</gene>
<dbReference type="AlphaFoldDB" id="A0A024PAN1"/>
<evidence type="ECO:0000313" key="2">
    <source>
        <dbReference type="EMBL" id="CDQ25492.1"/>
    </source>
</evidence>
<dbReference type="RefSeq" id="WP_035511260.1">
    <property type="nucleotide sequence ID" value="NZ_CCDH010000006.1"/>
</dbReference>
<evidence type="ECO:0000313" key="3">
    <source>
        <dbReference type="Proteomes" id="UP000028868"/>
    </source>
</evidence>
<feature type="transmembrane region" description="Helical" evidence="1">
    <location>
        <begin position="32"/>
        <end position="52"/>
    </location>
</feature>
<keyword evidence="1" id="KW-0472">Membrane</keyword>
<comment type="caution">
    <text evidence="2">The sequence shown here is derived from an EMBL/GenBank/DDBJ whole genome shotgun (WGS) entry which is preliminary data.</text>
</comment>
<keyword evidence="1" id="KW-0812">Transmembrane</keyword>
<dbReference type="EMBL" id="CCDI010000006">
    <property type="protein sequence ID" value="CDQ25492.1"/>
    <property type="molecule type" value="Genomic_DNA"/>
</dbReference>
<accession>A0A024PAN1</accession>
<reference evidence="3" key="1">
    <citation type="submission" date="2014-03" db="EMBL/GenBank/DDBJ databases">
        <authorList>
            <person name="Urmite Genomes U."/>
        </authorList>
    </citation>
    <scope>NUCLEOTIDE SEQUENCE [LARGE SCALE GENOMIC DNA]</scope>
    <source>
        <strain evidence="3">HD-03</strain>
    </source>
</reference>
<proteinExistence type="predicted"/>
<reference evidence="2 3" key="2">
    <citation type="submission" date="2014-05" db="EMBL/GenBank/DDBJ databases">
        <title>Draft genome sequence of Halobacillus karajensis HK-03.</title>
        <authorList>
            <person name="Khelaifia S."/>
            <person name="Croce O."/>
            <person name="Lagier J.C."/>
            <person name="Raoult D."/>
        </authorList>
    </citation>
    <scope>NUCLEOTIDE SEQUENCE [LARGE SCALE GENOMIC DNA]</scope>
    <source>
        <strain evidence="2 3">HD-03</strain>
    </source>
</reference>
<organism evidence="2 3">
    <name type="scientific">Halobacillus karajensis</name>
    <dbReference type="NCBI Taxonomy" id="195088"/>
    <lineage>
        <taxon>Bacteria</taxon>
        <taxon>Bacillati</taxon>
        <taxon>Bacillota</taxon>
        <taxon>Bacilli</taxon>
        <taxon>Bacillales</taxon>
        <taxon>Bacillaceae</taxon>
        <taxon>Halobacillus</taxon>
    </lineage>
</organism>
<dbReference type="Proteomes" id="UP000028868">
    <property type="component" value="Unassembled WGS sequence"/>
</dbReference>
<feature type="transmembrane region" description="Helical" evidence="1">
    <location>
        <begin position="59"/>
        <end position="79"/>
    </location>
</feature>
<sequence>MRVLNGAFILSYLVISVLWVINSPYLFTLSGITIWIALILAGAFFYTIWNGLLLERRLLLVLGGWMVFLVLATLFIHLAQSSMP</sequence>